<name>A0A3L6G9T0_MAIZE</name>
<dbReference type="AlphaFoldDB" id="A0A3L6G9T0"/>
<organism evidence="1">
    <name type="scientific">Zea mays</name>
    <name type="common">Maize</name>
    <dbReference type="NCBI Taxonomy" id="4577"/>
    <lineage>
        <taxon>Eukaryota</taxon>
        <taxon>Viridiplantae</taxon>
        <taxon>Streptophyta</taxon>
        <taxon>Embryophyta</taxon>
        <taxon>Tracheophyta</taxon>
        <taxon>Spermatophyta</taxon>
        <taxon>Magnoliopsida</taxon>
        <taxon>Liliopsida</taxon>
        <taxon>Poales</taxon>
        <taxon>Poaceae</taxon>
        <taxon>PACMAD clade</taxon>
        <taxon>Panicoideae</taxon>
        <taxon>Andropogonodae</taxon>
        <taxon>Andropogoneae</taxon>
        <taxon>Tripsacinae</taxon>
        <taxon>Zea</taxon>
    </lineage>
</organism>
<protein>
    <submittedName>
        <fullName evidence="1">Uncharacterized protein</fullName>
    </submittedName>
</protein>
<gene>
    <name evidence="1" type="ORF">Zm00014a_017315</name>
</gene>
<reference evidence="1" key="1">
    <citation type="journal article" date="2018" name="Nat. Genet.">
        <title>Extensive intraspecific gene order and gene structural variations between Mo17 and other maize genomes.</title>
        <authorList>
            <person name="Sun S."/>
            <person name="Zhou Y."/>
            <person name="Chen J."/>
            <person name="Shi J."/>
            <person name="Zhao H."/>
            <person name="Zhao H."/>
            <person name="Song W."/>
            <person name="Zhang M."/>
            <person name="Cui Y."/>
            <person name="Dong X."/>
            <person name="Liu H."/>
            <person name="Ma X."/>
            <person name="Jiao Y."/>
            <person name="Wang B."/>
            <person name="Wei X."/>
            <person name="Stein J.C."/>
            <person name="Glaubitz J.C."/>
            <person name="Lu F."/>
            <person name="Yu G."/>
            <person name="Liang C."/>
            <person name="Fengler K."/>
            <person name="Li B."/>
            <person name="Rafalski A."/>
            <person name="Schnable P.S."/>
            <person name="Ware D.H."/>
            <person name="Buckler E.S."/>
            <person name="Lai J."/>
        </authorList>
    </citation>
    <scope>NUCLEOTIDE SEQUENCE [LARGE SCALE GENOMIC DNA]</scope>
    <source>
        <tissue evidence="1">Seedling</tissue>
    </source>
</reference>
<evidence type="ECO:0000313" key="1">
    <source>
        <dbReference type="EMBL" id="PWZ45337.1"/>
    </source>
</evidence>
<sequence>MEWGANNMVSEASILVEDDFATLLVELEA</sequence>
<proteinExistence type="predicted"/>
<dbReference type="EMBL" id="NCVQ01000002">
    <property type="protein sequence ID" value="PWZ45337.1"/>
    <property type="molecule type" value="Genomic_DNA"/>
</dbReference>
<accession>A0A3L6G9T0</accession>
<dbReference type="Proteomes" id="UP000251960">
    <property type="component" value="Chromosome 10"/>
</dbReference>
<comment type="caution">
    <text evidence="1">The sequence shown here is derived from an EMBL/GenBank/DDBJ whole genome shotgun (WGS) entry which is preliminary data.</text>
</comment>